<evidence type="ECO:0000256" key="5">
    <source>
        <dbReference type="ARBA" id="ARBA00022694"/>
    </source>
</evidence>
<keyword evidence="3" id="KW-0808">Transferase</keyword>
<dbReference type="InterPro" id="IPR005636">
    <property type="entry name" value="DTW"/>
</dbReference>
<keyword evidence="4" id="KW-0949">S-adenosyl-L-methionine</keyword>
<gene>
    <name evidence="13" type="ORF">INT47_006000</name>
</gene>
<dbReference type="AlphaFoldDB" id="A0A8H7QGU4"/>
<accession>A0A8H7QGU4</accession>
<dbReference type="GO" id="GO:0008033">
    <property type="term" value="P:tRNA processing"/>
    <property type="evidence" value="ECO:0007669"/>
    <property type="project" value="UniProtKB-KW"/>
</dbReference>
<protein>
    <recommendedName>
        <fullName evidence="9">tRNA-uridine aminocarboxypropyltransferase 1</fullName>
        <ecNumber evidence="2">2.5.1.25</ecNumber>
    </recommendedName>
    <alternativeName>
        <fullName evidence="10">DTW domain-containing protein 1</fullName>
    </alternativeName>
</protein>
<evidence type="ECO:0000256" key="10">
    <source>
        <dbReference type="ARBA" id="ARBA00042508"/>
    </source>
</evidence>
<dbReference type="PANTHER" id="PTHR15627">
    <property type="entry name" value="NATURAL KILLER CELL-SPECIFIC ANTIGEN KLIP1"/>
    <property type="match status" value="1"/>
</dbReference>
<evidence type="ECO:0000256" key="7">
    <source>
        <dbReference type="ARBA" id="ARBA00037050"/>
    </source>
</evidence>
<keyword evidence="14" id="KW-1185">Reference proteome</keyword>
<comment type="similarity">
    <text evidence="8">Belongs to the TDD superfamily. DTWD1 family.</text>
</comment>
<sequence length="268" mass="31401">MSNLTVENNLKRSLDQLVGSPFDELKIATDQILKDTTQRSTCTTCNKTVKYFCYKCHTVVGMKRSEIPKVELPVHLDVIKHQKELDGKSTAIHAKIIAEGDVDIYTYPNIPEYEQPERTLLLFPGPDAKQLSEIPRESFDRIVVIDGTWIQARQITNGTKILQKMQRVTIAPRKTHFWRFQAVDDFHLATIEAIYYLYREFGQTYQAPYNGNYDNLLFYYKFFYNLIQNRYQKEKTAKFSHRHQQKDYIKYTGDKKESENSAVSEESK</sequence>
<evidence type="ECO:0000256" key="2">
    <source>
        <dbReference type="ARBA" id="ARBA00012386"/>
    </source>
</evidence>
<dbReference type="EC" id="2.5.1.25" evidence="2"/>
<dbReference type="PANTHER" id="PTHR15627:SF8">
    <property type="entry name" value="TRNA-URIDINE AMINOCARBOXYPROPYLTRANSFERASE 1"/>
    <property type="match status" value="1"/>
</dbReference>
<comment type="caution">
    <text evidence="13">The sequence shown here is derived from an EMBL/GenBank/DDBJ whole genome shotgun (WGS) entry which is preliminary data.</text>
</comment>
<comment type="subcellular location">
    <subcellularLocation>
        <location evidence="1">Nucleus</location>
    </subcellularLocation>
</comment>
<evidence type="ECO:0000256" key="9">
    <source>
        <dbReference type="ARBA" id="ARBA00039242"/>
    </source>
</evidence>
<dbReference type="InterPro" id="IPR051521">
    <property type="entry name" value="tRNA_Mod/Golgi_Maint"/>
</dbReference>
<proteinExistence type="inferred from homology"/>
<evidence type="ECO:0000256" key="8">
    <source>
        <dbReference type="ARBA" id="ARBA00038290"/>
    </source>
</evidence>
<evidence type="ECO:0000256" key="1">
    <source>
        <dbReference type="ARBA" id="ARBA00004123"/>
    </source>
</evidence>
<evidence type="ECO:0000256" key="3">
    <source>
        <dbReference type="ARBA" id="ARBA00022679"/>
    </source>
</evidence>
<evidence type="ECO:0000256" key="6">
    <source>
        <dbReference type="ARBA" id="ARBA00023242"/>
    </source>
</evidence>
<evidence type="ECO:0000256" key="11">
    <source>
        <dbReference type="ARBA" id="ARBA00048718"/>
    </source>
</evidence>
<dbReference type="OrthoDB" id="660555at2759"/>
<comment type="catalytic activity">
    <reaction evidence="11">
        <text>a uridine in tRNA + S-adenosyl-L-methionine = a 3-[(3S)-3-amino-3-carboxypropyl]uridine in tRNA + S-methyl-5'-thioadenosine + H(+)</text>
        <dbReference type="Rhea" id="RHEA:62432"/>
        <dbReference type="Rhea" id="RHEA-COMP:13339"/>
        <dbReference type="Rhea" id="RHEA-COMP:16092"/>
        <dbReference type="ChEBI" id="CHEBI:15378"/>
        <dbReference type="ChEBI" id="CHEBI:17509"/>
        <dbReference type="ChEBI" id="CHEBI:59789"/>
        <dbReference type="ChEBI" id="CHEBI:65315"/>
        <dbReference type="ChEBI" id="CHEBI:82930"/>
        <dbReference type="EC" id="2.5.1.25"/>
    </reaction>
</comment>
<evidence type="ECO:0000313" key="14">
    <source>
        <dbReference type="Proteomes" id="UP000603453"/>
    </source>
</evidence>
<keyword evidence="6" id="KW-0539">Nucleus</keyword>
<comment type="function">
    <text evidence="7">Catalyzes the formation of 3-(3-amino-3-carboxypropyl)uridine (acp3U) at position 20 in the D-loop of several cytoplasmic tRNAs (acp3U(20)).</text>
</comment>
<dbReference type="Pfam" id="PF03942">
    <property type="entry name" value="DTW"/>
    <property type="match status" value="1"/>
</dbReference>
<dbReference type="GO" id="GO:0005634">
    <property type="term" value="C:nucleus"/>
    <property type="evidence" value="ECO:0007669"/>
    <property type="project" value="UniProtKB-SubCell"/>
</dbReference>
<evidence type="ECO:0000313" key="13">
    <source>
        <dbReference type="EMBL" id="KAG2192524.1"/>
    </source>
</evidence>
<feature type="domain" description="DTW" evidence="12">
    <location>
        <begin position="49"/>
        <end position="232"/>
    </location>
</feature>
<evidence type="ECO:0000259" key="12">
    <source>
        <dbReference type="SMART" id="SM01144"/>
    </source>
</evidence>
<dbReference type="Proteomes" id="UP000603453">
    <property type="component" value="Unassembled WGS sequence"/>
</dbReference>
<dbReference type="EMBL" id="JAEPRD010000285">
    <property type="protein sequence ID" value="KAG2192524.1"/>
    <property type="molecule type" value="Genomic_DNA"/>
</dbReference>
<reference evidence="13" key="1">
    <citation type="submission" date="2020-12" db="EMBL/GenBank/DDBJ databases">
        <title>Metabolic potential, ecology and presence of endohyphal bacteria is reflected in genomic diversity of Mucoromycotina.</title>
        <authorList>
            <person name="Muszewska A."/>
            <person name="Okrasinska A."/>
            <person name="Steczkiewicz K."/>
            <person name="Drgas O."/>
            <person name="Orlowska M."/>
            <person name="Perlinska-Lenart U."/>
            <person name="Aleksandrzak-Piekarczyk T."/>
            <person name="Szatraj K."/>
            <person name="Zielenkiewicz U."/>
            <person name="Pilsyk S."/>
            <person name="Malc E."/>
            <person name="Mieczkowski P."/>
            <person name="Kruszewska J.S."/>
            <person name="Biernat P."/>
            <person name="Pawlowska J."/>
        </authorList>
    </citation>
    <scope>NUCLEOTIDE SEQUENCE</scope>
    <source>
        <strain evidence="13">WA0000017839</strain>
    </source>
</reference>
<keyword evidence="5" id="KW-0819">tRNA processing</keyword>
<dbReference type="GO" id="GO:0016432">
    <property type="term" value="F:tRNA-uridine aminocarboxypropyltransferase activity"/>
    <property type="evidence" value="ECO:0007669"/>
    <property type="project" value="UniProtKB-EC"/>
</dbReference>
<name>A0A8H7QGU4_9FUNG</name>
<dbReference type="SMART" id="SM01144">
    <property type="entry name" value="DTW"/>
    <property type="match status" value="1"/>
</dbReference>
<evidence type="ECO:0000256" key="4">
    <source>
        <dbReference type="ARBA" id="ARBA00022691"/>
    </source>
</evidence>
<organism evidence="13 14">
    <name type="scientific">Mucor saturninus</name>
    <dbReference type="NCBI Taxonomy" id="64648"/>
    <lineage>
        <taxon>Eukaryota</taxon>
        <taxon>Fungi</taxon>
        <taxon>Fungi incertae sedis</taxon>
        <taxon>Mucoromycota</taxon>
        <taxon>Mucoromycotina</taxon>
        <taxon>Mucoromycetes</taxon>
        <taxon>Mucorales</taxon>
        <taxon>Mucorineae</taxon>
        <taxon>Mucoraceae</taxon>
        <taxon>Mucor</taxon>
    </lineage>
</organism>